<dbReference type="GO" id="GO:0005975">
    <property type="term" value="P:carbohydrate metabolic process"/>
    <property type="evidence" value="ECO:0007669"/>
    <property type="project" value="UniProtKB-ARBA"/>
</dbReference>
<dbReference type="PROSITE" id="PS50835">
    <property type="entry name" value="IG_LIKE"/>
    <property type="match status" value="1"/>
</dbReference>
<dbReference type="RefSeq" id="WP_057480441.1">
    <property type="nucleotide sequence ID" value="NZ_BMWR01000002.1"/>
</dbReference>
<protein>
    <recommendedName>
        <fullName evidence="2">Ig-like domain-containing protein</fullName>
    </recommendedName>
</protein>
<dbReference type="Proteomes" id="UP000051643">
    <property type="component" value="Unassembled WGS sequence"/>
</dbReference>
<accession>A0A0Q9ZCA5</accession>
<dbReference type="SUPFAM" id="SSF49899">
    <property type="entry name" value="Concanavalin A-like lectins/glucanases"/>
    <property type="match status" value="1"/>
</dbReference>
<comment type="caution">
    <text evidence="3">The sequence shown here is derived from an EMBL/GenBank/DDBJ whole genome shotgun (WGS) entry which is preliminary data.</text>
</comment>
<dbReference type="Gene3D" id="2.60.120.200">
    <property type="match status" value="1"/>
</dbReference>
<dbReference type="NCBIfam" id="TIGR04183">
    <property type="entry name" value="Por_Secre_tail"/>
    <property type="match status" value="1"/>
</dbReference>
<feature type="domain" description="Ig-like" evidence="2">
    <location>
        <begin position="1361"/>
        <end position="1440"/>
    </location>
</feature>
<dbReference type="Pfam" id="PF13385">
    <property type="entry name" value="Laminin_G_3"/>
    <property type="match status" value="1"/>
</dbReference>
<dbReference type="Gene3D" id="2.60.40.10">
    <property type="entry name" value="Immunoglobulins"/>
    <property type="match status" value="1"/>
</dbReference>
<dbReference type="Pfam" id="PF19408">
    <property type="entry name" value="PKD_6"/>
    <property type="match status" value="6"/>
</dbReference>
<dbReference type="Gene3D" id="2.60.120.260">
    <property type="entry name" value="Galactose-binding domain-like"/>
    <property type="match status" value="1"/>
</dbReference>
<gene>
    <name evidence="3" type="ORF">APR42_01775</name>
</gene>
<proteinExistence type="predicted"/>
<dbReference type="EMBL" id="LKTP01000001">
    <property type="protein sequence ID" value="KRG30619.1"/>
    <property type="molecule type" value="Genomic_DNA"/>
</dbReference>
<dbReference type="GO" id="GO:0004553">
    <property type="term" value="F:hydrolase activity, hydrolyzing O-glycosyl compounds"/>
    <property type="evidence" value="ECO:0007669"/>
    <property type="project" value="UniProtKB-ARBA"/>
</dbReference>
<dbReference type="OrthoDB" id="2582440at2"/>
<dbReference type="SUPFAM" id="SSF48726">
    <property type="entry name" value="Immunoglobulin"/>
    <property type="match status" value="1"/>
</dbReference>
<dbReference type="InterPro" id="IPR036179">
    <property type="entry name" value="Ig-like_dom_sf"/>
</dbReference>
<dbReference type="STRING" id="270918.APR42_01775"/>
<dbReference type="InterPro" id="IPR007110">
    <property type="entry name" value="Ig-like_dom"/>
</dbReference>
<reference evidence="3" key="1">
    <citation type="submission" date="2015-10" db="EMBL/GenBank/DDBJ databases">
        <title>Draft genome sequence of Salegentibacter mishustinae KCTC 12263.</title>
        <authorList>
            <person name="Lin W."/>
            <person name="Zheng Q."/>
        </authorList>
    </citation>
    <scope>NUCLEOTIDE SEQUENCE [LARGE SCALE GENOMIC DNA]</scope>
    <source>
        <strain evidence="3">KCTC 12263</strain>
    </source>
</reference>
<name>A0A0Q9ZCA5_9FLAO</name>
<dbReference type="InterPro" id="IPR026444">
    <property type="entry name" value="Secre_tail"/>
</dbReference>
<evidence type="ECO:0000313" key="4">
    <source>
        <dbReference type="Proteomes" id="UP000051643"/>
    </source>
</evidence>
<keyword evidence="4" id="KW-1185">Reference proteome</keyword>
<organism evidence="3 4">
    <name type="scientific">Salegentibacter mishustinae</name>
    <dbReference type="NCBI Taxonomy" id="270918"/>
    <lineage>
        <taxon>Bacteria</taxon>
        <taxon>Pseudomonadati</taxon>
        <taxon>Bacteroidota</taxon>
        <taxon>Flavobacteriia</taxon>
        <taxon>Flavobacteriales</taxon>
        <taxon>Flavobacteriaceae</taxon>
        <taxon>Salegentibacter</taxon>
    </lineage>
</organism>
<sequence>MGKKLLLYLLLVFSIVIVSKNGYSQACPTSVSISAAEGRTICENTQVNFSASTNGGTGLNYQWQINNNNVGDNQPNYDTSALQNNDEIRVIITSNDDTNCQKISQPIKMTVNSIRQGSVVIQASENPVCPGENINFSIASISEAGNNPVYDWRVNNTSVGSSSTLNTPLNSGDLVQLFITSSNPCTDDFSSNQITISERPAAPDTPSGINGATLVCPGTSETYSISQVNNAIAYQWELPVGWSGSSNTSSITLTTGTNSGAIKVIAIGECGNSEQSIYVNVQPGAPAKPGNISGNESVCPGEEETYSINSLAKAESYEWTFPSGWGNGNIITTSIPETTIITGNSGNGLITVKALNTCGESASSSLAVNVEPGTPGVPGTITGATEVCPGTNETYSINAVNNSEEYVWNFPSSWGIPVQITTIPQVNIQTGTSGSGNITVSARNSCGTSAAQSLPVEMQDGAPTNTGAISITYSNLNDVICPGDQIEFFVPGVPEAEEYSWIIPPGWEITGSETGNSIIVNAGNYGENGEVSVVPSNFCGQGSTSTLAVSVDMPAPEIGTTEITGPAEVCSNETQLEYSIPVINYATSYEWSLPSGWVITSGENTNSIEVSASGTSGDIKVFVSNNCGESAVVSKTINSITAVPAKPLAISSNLPSTAICPPLNNVKFWIAEVPNAEEYLWSLPNGWNIVSGAGTTNITVNITANSNYSANESVSVQAVNICGESEMQTIGGIAIDDYVIADLGEDMVLCSLTNTVNLNAYVAFGSRNAKLKIERIETSSGTQINTPSGKVDNFEFIYTPTLADLSNGEVTFYLTTEKPGGACSAGKDEMTIFFREDPTATFLTENQDICENSATQINIQGTPETRIFYTENGASKSIDMDENGEAIINTGNLASTTTFELTSSQYLEEPLCENSISGTHEVIVNPVPSADLVYVQTAFCEDDTETKQVSLENTVGATANGSFSAAPSDLSIDETSGAIIPANSNPGDYIVSYIIPAAVGCESVELSTSVSITAAPEVNLSYNDTYFCSSDENIQSVTLNGSGNYENGTFSAGTGLQINSETGEINPSTSNPGTYEVTYTTPEGAGCGTYNFITEIIITEAPNPTITYPATEVCNSQTTAFEVELTGNENIQGGTYSAEVGLEINAITGAINPENSSAGTYTVTYTTPEINGCEPVKTETNVTITELPSAEISYNTLICASETELQQVTFSSTVGNYEDGTFTASPAGLSINEETGAINPAESNPGIYSIAYTIPGQGGCEAVILNTSATITEVPFATLSYENAALCTSVEQDQPVTFIDTPVEYQKGTFSGSNGLAINADGSINPAASTGGPHTVFYSIPAENSCEEVVINLAIEIFKKPQITSQPFNVGICSTQPSELSVSAIGDNLNYQWYKNGNTVNGATSATLSFSNTTSTNAGDYYVVVTGAQSCTEVISDTVSLNVDEDIIIEEPQFPVPICGDGFSEITMKFIAHANGAPLNFTWYEGNTPVDDADANITITTLPADENGIYESTLKIVNITTAYNGDYYVEIEGPSEFTCATAVSNPFQLRLNEVPEKPTVENFEYCQFEEVPALTVINGENLTWYASETGDDAFSETPVPNTDEPGETVYWVTQTPDVCESERIAVSVTIKEKPASPATTTLIEYCEGETANALEAVADGEAGLNWYDEEKNLLSAAPIPNTENPGTYTYYVSQSLEACESDHVEITLIIHELPIVTITPSETLVCSASAVTLTAEGADSFIWYNEAEEEIGATASLEINPEITTTYKVIGTGTGNCTAEAEITIQLDQPSDAGTITGETNVCIGNNSGQVSVADINGEVIRWEFSENKGVTWETVIQEESEISTIYSYENIITTTGFRAVVQNGVCEETISEAVSIQVDDYPIGGELNFKGFDRLFTTCQDPEFLEDLVLSEHTGQVSAWKYRTAQGTFQTIPGETDTTLPSSVIANLLGNESLIFQAEIKNGACNVPVTSRTAILSVISSDIEPAPVSVSEDLICLGDEVTLTAETGYESGDGVNDRGDFDNAAIDQHGWRITNSDGEVENFETSANNTNPNIWKRVTPREFITANLSSPYNTSIQRFDHGLDDGNKGFALVSGNNTSTMETNVFALDGMDSGILTFDQAYNLTDGASIEVLISTNGGNTYTSLYTNNNDPSSGNYDDFASGTPSSRPENKIEIDLGNYIGQNNLRIKFSFVGVRNGDVWALDNIIMPDGPQNVGVLWEDTTDPEAPKIIGTNNSELWTPTEIGWNVSIITTTLEYTGGSCATAINNEEIRVFVYDQYTTTVAAQTGSCGVYSAQLSATVTSETQGEITSYPTKDGYIGKWVVEGPEDYEFSNIDPEDEVEPLNNPNAIFTSESQSPENYTITWVLEPTETDEDGNLIVNEACTPNYEALDVVFEGCIALNFDGIDDYIDLGETYTENYSLEAWIRPEASTGTLISGPNFEINMENLPGGINANSRWYHIAVSGGKIYVDGIDMGNFNSTNTGTKTLIGARWNAEIKEAENHFSGWIEEVRIWETAISVDQIRFMMNQRLYNNGTQMGVEIPMPVPNGLSYTNLAGYYQLLADPALVANGTTPDLALTTNPGRLVNMETFQENTAPLPYTSRIDGQNWATVNTWTHFDVWDAPNSNGINGAPIDWNIVRTSHNINSGNKNIRLLGLKSETGKLDIFNPSGTHNETNSGQYVSISHYLKLDGSIDLTGESQLLQDIGSIVDASSSGYLERDQQGTANSYNYNYWSFPVSAGVSNTGGSIRSILKDGTDSNNPRDISFANDHTYADNYNYNTGPKRISAYWLFKFFGTANVYAEWKWIGENGQLNSGDGFTMKGTSGDVAISTPQNYVFKGLPNNGPVTGVSIGSNQNRLIGNPYPSAIEAKQFILDNLDKNTVAGATNSQNIFNGALYFWDHFGPENTHILREYIGGYATINLSGAVRSASSIDERINNDGSSGTKRPGEFVPVGQGFFINTALDTEIGNGIIIQGGTVNFNNGQRAFVTEVNPNDSQFLKPIYPIKSQKAVRTEDSRYKIRLNFTSPLGFQRQILVTADAYTSNGFDLGYDALLIDDIPEDMFWLIQDNEFVIQAVSHFNSDQVLPLGIKIKEEGQLKIEAGEIDNYPETLPIYLNDKLNDSIHNLRSEEYLAVSEPGIFNDRFEIVFSNKEALENPDKPPLSTSLDFGYNHNTRELIIDNPDLIDISEVLLFDLGGRLIQTYTNIPAQKEYLIHIRPMHTSVYIIKLITENGNKDKKFIMD</sequence>
<evidence type="ECO:0000313" key="3">
    <source>
        <dbReference type="EMBL" id="KRG30619.1"/>
    </source>
</evidence>
<dbReference type="InterPro" id="IPR013320">
    <property type="entry name" value="ConA-like_dom_sf"/>
</dbReference>
<evidence type="ECO:0000256" key="1">
    <source>
        <dbReference type="ARBA" id="ARBA00022729"/>
    </source>
</evidence>
<keyword evidence="1" id="KW-0732">Signal</keyword>
<dbReference type="InterPro" id="IPR013783">
    <property type="entry name" value="Ig-like_fold"/>
</dbReference>
<evidence type="ECO:0000259" key="2">
    <source>
        <dbReference type="PROSITE" id="PS50835"/>
    </source>
</evidence>
<dbReference type="InterPro" id="IPR045829">
    <property type="entry name" value="PKD_6"/>
</dbReference>